<feature type="domain" description="Fibronectin type III-like" evidence="8">
    <location>
        <begin position="711"/>
        <end position="780"/>
    </location>
</feature>
<dbReference type="AlphaFoldDB" id="A0A426ZT70"/>
<evidence type="ECO:0000256" key="6">
    <source>
        <dbReference type="ARBA" id="ARBA00023295"/>
    </source>
</evidence>
<evidence type="ECO:0000256" key="2">
    <source>
        <dbReference type="ARBA" id="ARBA00022525"/>
    </source>
</evidence>
<evidence type="ECO:0000256" key="3">
    <source>
        <dbReference type="ARBA" id="ARBA00022729"/>
    </source>
</evidence>
<name>A0A426ZT70_ENSVE</name>
<dbReference type="Gene3D" id="3.20.20.300">
    <property type="entry name" value="Glycoside hydrolase, family 3, N-terminal domain"/>
    <property type="match status" value="1"/>
</dbReference>
<dbReference type="PANTHER" id="PTHR42721">
    <property type="entry name" value="SUGAR HYDROLASE-RELATED"/>
    <property type="match status" value="1"/>
</dbReference>
<dbReference type="FunFam" id="3.20.20.300:FF:000004">
    <property type="entry name" value="probable beta-D-xylosidase 7"/>
    <property type="match status" value="1"/>
</dbReference>
<keyword evidence="3 7" id="KW-0732">Signal</keyword>
<dbReference type="Proteomes" id="UP000287651">
    <property type="component" value="Unassembled WGS sequence"/>
</dbReference>
<dbReference type="GO" id="GO:0045493">
    <property type="term" value="P:xylan catabolic process"/>
    <property type="evidence" value="ECO:0007669"/>
    <property type="project" value="InterPro"/>
</dbReference>
<gene>
    <name evidence="9" type="ORF">B296_00023529</name>
</gene>
<dbReference type="InterPro" id="IPR017853">
    <property type="entry name" value="GH"/>
</dbReference>
<dbReference type="GO" id="GO:0005576">
    <property type="term" value="C:extracellular region"/>
    <property type="evidence" value="ECO:0007669"/>
    <property type="project" value="UniProtKB-SubCell"/>
</dbReference>
<evidence type="ECO:0000256" key="1">
    <source>
        <dbReference type="ARBA" id="ARBA00004613"/>
    </source>
</evidence>
<evidence type="ECO:0000313" key="10">
    <source>
        <dbReference type="Proteomes" id="UP000287651"/>
    </source>
</evidence>
<dbReference type="InterPro" id="IPR036881">
    <property type="entry name" value="Glyco_hydro_3_C_sf"/>
</dbReference>
<dbReference type="EMBL" id="AMZH03005111">
    <property type="protein sequence ID" value="RRT67227.1"/>
    <property type="molecule type" value="Genomic_DNA"/>
</dbReference>
<keyword evidence="5" id="KW-0325">Glycoprotein</keyword>
<reference evidence="9 10" key="1">
    <citation type="journal article" date="2014" name="Agronomy (Basel)">
        <title>A Draft Genome Sequence for Ensete ventricosum, the Drought-Tolerant Tree Against Hunger.</title>
        <authorList>
            <person name="Harrison J."/>
            <person name="Moore K.A."/>
            <person name="Paszkiewicz K."/>
            <person name="Jones T."/>
            <person name="Grant M."/>
            <person name="Ambacheew D."/>
            <person name="Muzemil S."/>
            <person name="Studholme D.J."/>
        </authorList>
    </citation>
    <scope>NUCLEOTIDE SEQUENCE [LARGE SCALE GENOMIC DNA]</scope>
</reference>
<dbReference type="InterPro" id="IPR013783">
    <property type="entry name" value="Ig-like_fold"/>
</dbReference>
<evidence type="ECO:0000256" key="4">
    <source>
        <dbReference type="ARBA" id="ARBA00022801"/>
    </source>
</evidence>
<dbReference type="InterPro" id="IPR044993">
    <property type="entry name" value="BXL"/>
</dbReference>
<feature type="signal peptide" evidence="7">
    <location>
        <begin position="1"/>
        <end position="25"/>
    </location>
</feature>
<dbReference type="Pfam" id="PF14310">
    <property type="entry name" value="Fn3-like"/>
    <property type="match status" value="1"/>
</dbReference>
<dbReference type="Pfam" id="PF01915">
    <property type="entry name" value="Glyco_hydro_3_C"/>
    <property type="match status" value="1"/>
</dbReference>
<dbReference type="Gene3D" id="3.40.50.1700">
    <property type="entry name" value="Glycoside hydrolase family 3 C-terminal domain"/>
    <property type="match status" value="1"/>
</dbReference>
<organism evidence="9 10">
    <name type="scientific">Ensete ventricosum</name>
    <name type="common">Abyssinian banana</name>
    <name type="synonym">Musa ensete</name>
    <dbReference type="NCBI Taxonomy" id="4639"/>
    <lineage>
        <taxon>Eukaryota</taxon>
        <taxon>Viridiplantae</taxon>
        <taxon>Streptophyta</taxon>
        <taxon>Embryophyta</taxon>
        <taxon>Tracheophyta</taxon>
        <taxon>Spermatophyta</taxon>
        <taxon>Magnoliopsida</taxon>
        <taxon>Liliopsida</taxon>
        <taxon>Zingiberales</taxon>
        <taxon>Musaceae</taxon>
        <taxon>Ensete</taxon>
    </lineage>
</organism>
<feature type="chain" id="PRO_5018975953" description="Fibronectin type III-like domain-containing protein" evidence="7">
    <location>
        <begin position="26"/>
        <end position="792"/>
    </location>
</feature>
<dbReference type="InterPro" id="IPR026891">
    <property type="entry name" value="Fn3-like"/>
</dbReference>
<dbReference type="PANTHER" id="PTHR42721:SF45">
    <property type="entry name" value="BETA-D-XYLOSIDASE 2-RELATED"/>
    <property type="match status" value="1"/>
</dbReference>
<evidence type="ECO:0000256" key="7">
    <source>
        <dbReference type="SAM" id="SignalP"/>
    </source>
</evidence>
<accession>A0A426ZT70</accession>
<keyword evidence="2" id="KW-0964">Secreted</keyword>
<keyword evidence="4" id="KW-0378">Hydrolase</keyword>
<sequence length="792" mass="83740">MGRSCSYLLLHLAIVVAALVRGGGAATGAAFACGAGSPAAGLPFCQRGQPIRARARDLVGRLTVAEKVALLVNTAAGVPRLGIPGYQWWSEALHGVSNAGPGVRFGGAFPGATSFPQVISSAASFNATLWELMGQVRTLLPCSLTCPVTAPTPVVSDEARAMYNGGQAGLTFWSPNVNIYRDPRWGRGQETPGEDPAVSARYAAAYVRGLQQANGGGNHARLKVAACCKHYTAYDLDNWKGIDRFHFNAKARSHLEDTYDVPFKACVVEGKVASVMCSYNQVNGVPSCADPNLLRHTVRGQWRLNGYIVSDCDSVGVFYDAQHYTSTPEDAVAYALKAGLDLDCGQFLAQHTESALKQGKVSEADVDAALTHTVAVQMRLGMFDGEPSQQQFGNLGPQHVCTQANRNLAIEAARQAMVLLKNDAGALPLSPSNLRTVAVVGPNSDATVTMIGNYAGVPCAYTSPLKGIGGYVNPLHQVGCNSVACSGEQPIGAAVEAARRADAAIVVVGLDQSIESEGRDREGLLLPGRQQELVSEVAKACRGPTVLVLMCGGPVDVSFAKDDPNIAAILWAGYPGQAGGTAIAEVIFGAHNPGGKLPVTWYPQEYVEKVKMTNMAMRADPSTGYPGRSYRFYDGPVVYSFGHGLSYTKFTQSLADVPAQLSVQLDGLRAEPLFNASEPGRAVPVTHARCDGLSVPVHVDVTNAGDRDGSHTVLVYWRPPAGDGAPSKQLVAFEKVQLAAGEQVRVVLGVDVCRDLTVADGDGIRWIPLGEHSLHVGDLTHTISLQAESLSR</sequence>
<dbReference type="GO" id="GO:0009044">
    <property type="term" value="F:xylan 1,4-beta-xylosidase activity"/>
    <property type="evidence" value="ECO:0007669"/>
    <property type="project" value="InterPro"/>
</dbReference>
<evidence type="ECO:0000259" key="8">
    <source>
        <dbReference type="SMART" id="SM01217"/>
    </source>
</evidence>
<protein>
    <recommendedName>
        <fullName evidence="8">Fibronectin type III-like domain-containing protein</fullName>
    </recommendedName>
</protein>
<dbReference type="GO" id="GO:0046556">
    <property type="term" value="F:alpha-L-arabinofuranosidase activity"/>
    <property type="evidence" value="ECO:0007669"/>
    <property type="project" value="TreeGrafter"/>
</dbReference>
<dbReference type="Pfam" id="PF00933">
    <property type="entry name" value="Glyco_hydro_3"/>
    <property type="match status" value="1"/>
</dbReference>
<evidence type="ECO:0000313" key="9">
    <source>
        <dbReference type="EMBL" id="RRT67227.1"/>
    </source>
</evidence>
<evidence type="ECO:0000256" key="5">
    <source>
        <dbReference type="ARBA" id="ARBA00023180"/>
    </source>
</evidence>
<dbReference type="SUPFAM" id="SSF52279">
    <property type="entry name" value="Beta-D-glucan exohydrolase, C-terminal domain"/>
    <property type="match status" value="1"/>
</dbReference>
<dbReference type="SUPFAM" id="SSF51445">
    <property type="entry name" value="(Trans)glycosidases"/>
    <property type="match status" value="1"/>
</dbReference>
<dbReference type="InterPro" id="IPR002772">
    <property type="entry name" value="Glyco_hydro_3_C"/>
</dbReference>
<dbReference type="GO" id="GO:0031222">
    <property type="term" value="P:arabinan catabolic process"/>
    <property type="evidence" value="ECO:0007669"/>
    <property type="project" value="TreeGrafter"/>
</dbReference>
<dbReference type="FunFam" id="3.40.50.1700:FF:000001">
    <property type="entry name" value="probable beta-D-xylosidase 2"/>
    <property type="match status" value="1"/>
</dbReference>
<proteinExistence type="predicted"/>
<keyword evidence="6" id="KW-0326">Glycosidase</keyword>
<dbReference type="Gene3D" id="2.60.40.10">
    <property type="entry name" value="Immunoglobulins"/>
    <property type="match status" value="1"/>
</dbReference>
<comment type="caution">
    <text evidence="9">The sequence shown here is derived from an EMBL/GenBank/DDBJ whole genome shotgun (WGS) entry which is preliminary data.</text>
</comment>
<dbReference type="SMART" id="SM01217">
    <property type="entry name" value="Fn3_like"/>
    <property type="match status" value="1"/>
</dbReference>
<comment type="subcellular location">
    <subcellularLocation>
        <location evidence="1">Secreted</location>
    </subcellularLocation>
</comment>
<dbReference type="PROSITE" id="PS51257">
    <property type="entry name" value="PROKAR_LIPOPROTEIN"/>
    <property type="match status" value="1"/>
</dbReference>
<dbReference type="InterPro" id="IPR036962">
    <property type="entry name" value="Glyco_hydro_3_N_sf"/>
</dbReference>
<dbReference type="InterPro" id="IPR001764">
    <property type="entry name" value="Glyco_hydro_3_N"/>
</dbReference>